<name>A0AAE1UX91_9SOLA</name>
<evidence type="ECO:0008006" key="5">
    <source>
        <dbReference type="Google" id="ProtNLM"/>
    </source>
</evidence>
<evidence type="ECO:0000256" key="2">
    <source>
        <dbReference type="PROSITE-ProRule" id="PRU00708"/>
    </source>
</evidence>
<dbReference type="Pfam" id="PF13041">
    <property type="entry name" value="PPR_2"/>
    <property type="match status" value="2"/>
</dbReference>
<evidence type="ECO:0000313" key="4">
    <source>
        <dbReference type="Proteomes" id="UP001291623"/>
    </source>
</evidence>
<dbReference type="InterPro" id="IPR011990">
    <property type="entry name" value="TPR-like_helical_dom_sf"/>
</dbReference>
<evidence type="ECO:0000256" key="1">
    <source>
        <dbReference type="ARBA" id="ARBA00022737"/>
    </source>
</evidence>
<dbReference type="GO" id="GO:0016070">
    <property type="term" value="P:RNA metabolic process"/>
    <property type="evidence" value="ECO:0007669"/>
    <property type="project" value="UniProtKB-ARBA"/>
</dbReference>
<dbReference type="InterPro" id="IPR046848">
    <property type="entry name" value="E_motif"/>
</dbReference>
<dbReference type="InterPro" id="IPR002885">
    <property type="entry name" value="PPR_rpt"/>
</dbReference>
<dbReference type="Pfam" id="PF01535">
    <property type="entry name" value="PPR"/>
    <property type="match status" value="2"/>
</dbReference>
<dbReference type="Gene3D" id="1.25.40.10">
    <property type="entry name" value="Tetratricopeptide repeat domain"/>
    <property type="match status" value="3"/>
</dbReference>
<dbReference type="EMBL" id="JAVYJV010000023">
    <property type="protein sequence ID" value="KAK4340524.1"/>
    <property type="molecule type" value="Genomic_DNA"/>
</dbReference>
<evidence type="ECO:0000313" key="3">
    <source>
        <dbReference type="EMBL" id="KAK4340524.1"/>
    </source>
</evidence>
<sequence>MVAGYAQSEEETMVALKCFLRMIDFGITPDGQSAVSVLKACSKLRAIRMGQSIHGFVISRGLDYDLFLQNSLIDLYSKCNDIDSSLRVFWEILEKNVVSWNSLLSGLVQNEKHSEALTLFDSMRKAGVESDEVTLVNLLQLCKSFLDPYKCKLIHSRILRRGFDLNELVTNSLIDAYASCNLITYAWSQFSNIKSLDAVTWSTMIAGFTSCGMPDEAIGVFREMSHTTEWPNAITMLNLLEACSLSADLKRSRGLASDVVVGTGILDMYSKCGSIGSSRKVFDRIPHMNVVTWSAIIAAYGMNGFPNEAVALLAEMKMCGLRPNQVTALSLLSACSHGGLVEEGLSLFEELIWDHEVELGLEHYSCLVDILARAGKVDSAMNFIGRLHVGLKPGPSAWGALLGACRNYENYEFGASVLPQVREVEPSSSAGYLLASNMYASGHSWVDATKMRMLAKEEGVKVIAGYSLVYVNGKACRFLAGDKHHSLSDELQFAIQQLHSCMKMDLTG</sequence>
<keyword evidence="1" id="KW-0677">Repeat</keyword>
<dbReference type="PANTHER" id="PTHR47928:SF207">
    <property type="entry name" value="PENTATRICOPEPTIDE REPEAT-CONTAINING PROTEIN"/>
    <property type="match status" value="1"/>
</dbReference>
<dbReference type="NCBIfam" id="TIGR00756">
    <property type="entry name" value="PPR"/>
    <property type="match status" value="3"/>
</dbReference>
<dbReference type="PROSITE" id="PS51375">
    <property type="entry name" value="PPR"/>
    <property type="match status" value="3"/>
</dbReference>
<dbReference type="AlphaFoldDB" id="A0AAE1UX91"/>
<keyword evidence="4" id="KW-1185">Reference proteome</keyword>
<feature type="repeat" description="PPR" evidence="2">
    <location>
        <begin position="197"/>
        <end position="231"/>
    </location>
</feature>
<dbReference type="InterPro" id="IPR050421">
    <property type="entry name" value="PPR"/>
</dbReference>
<feature type="repeat" description="PPR" evidence="2">
    <location>
        <begin position="289"/>
        <end position="323"/>
    </location>
</feature>
<dbReference type="PANTHER" id="PTHR47928">
    <property type="entry name" value="REPEAT-CONTAINING PROTEIN, PUTATIVE-RELATED"/>
    <property type="match status" value="1"/>
</dbReference>
<gene>
    <name evidence="3" type="ORF">RND71_041986</name>
</gene>
<organism evidence="3 4">
    <name type="scientific">Anisodus tanguticus</name>
    <dbReference type="NCBI Taxonomy" id="243964"/>
    <lineage>
        <taxon>Eukaryota</taxon>
        <taxon>Viridiplantae</taxon>
        <taxon>Streptophyta</taxon>
        <taxon>Embryophyta</taxon>
        <taxon>Tracheophyta</taxon>
        <taxon>Spermatophyta</taxon>
        <taxon>Magnoliopsida</taxon>
        <taxon>eudicotyledons</taxon>
        <taxon>Gunneridae</taxon>
        <taxon>Pentapetalae</taxon>
        <taxon>asterids</taxon>
        <taxon>lamiids</taxon>
        <taxon>Solanales</taxon>
        <taxon>Solanaceae</taxon>
        <taxon>Solanoideae</taxon>
        <taxon>Hyoscyameae</taxon>
        <taxon>Anisodus</taxon>
    </lineage>
</organism>
<dbReference type="Pfam" id="PF20431">
    <property type="entry name" value="E_motif"/>
    <property type="match status" value="1"/>
</dbReference>
<feature type="repeat" description="PPR" evidence="2">
    <location>
        <begin position="96"/>
        <end position="130"/>
    </location>
</feature>
<protein>
    <recommendedName>
        <fullName evidence="5">Pentatricopeptide repeat-containing protein</fullName>
    </recommendedName>
</protein>
<dbReference type="Proteomes" id="UP001291623">
    <property type="component" value="Unassembled WGS sequence"/>
</dbReference>
<reference evidence="3" key="1">
    <citation type="submission" date="2023-12" db="EMBL/GenBank/DDBJ databases">
        <title>Genome assembly of Anisodus tanguticus.</title>
        <authorList>
            <person name="Wang Y.-J."/>
        </authorList>
    </citation>
    <scope>NUCLEOTIDE SEQUENCE</scope>
    <source>
        <strain evidence="3">KB-2021</strain>
        <tissue evidence="3">Leaf</tissue>
    </source>
</reference>
<accession>A0AAE1UX91</accession>
<dbReference type="FunFam" id="1.25.40.10:FF:000344">
    <property type="entry name" value="Pentatricopeptide repeat-containing protein"/>
    <property type="match status" value="1"/>
</dbReference>
<comment type="caution">
    <text evidence="3">The sequence shown here is derived from an EMBL/GenBank/DDBJ whole genome shotgun (WGS) entry which is preliminary data.</text>
</comment>
<proteinExistence type="predicted"/>
<dbReference type="FunFam" id="1.25.40.10:FF:000090">
    <property type="entry name" value="Pentatricopeptide repeat-containing protein, chloroplastic"/>
    <property type="match status" value="1"/>
</dbReference>